<dbReference type="Proteomes" id="UP001153148">
    <property type="component" value="Unassembled WGS sequence"/>
</dbReference>
<evidence type="ECO:0000256" key="4">
    <source>
        <dbReference type="ARBA" id="ARBA00022777"/>
    </source>
</evidence>
<proteinExistence type="predicted"/>
<dbReference type="InterPro" id="IPR017441">
    <property type="entry name" value="Protein_kinase_ATP_BS"/>
</dbReference>
<dbReference type="Gene3D" id="1.10.510.10">
    <property type="entry name" value="Transferase(Phosphotransferase) domain 1"/>
    <property type="match status" value="1"/>
</dbReference>
<keyword evidence="2" id="KW-0808">Transferase</keyword>
<keyword evidence="3 6" id="KW-0547">Nucleotide-binding</keyword>
<gene>
    <name evidence="8" type="ORF">TPAB3V08_LOCUS5975</name>
</gene>
<evidence type="ECO:0000313" key="9">
    <source>
        <dbReference type="Proteomes" id="UP001153148"/>
    </source>
</evidence>
<dbReference type="PROSITE" id="PS00109">
    <property type="entry name" value="PROTEIN_KINASE_TYR"/>
    <property type="match status" value="1"/>
</dbReference>
<dbReference type="PANTHER" id="PTHR24345">
    <property type="entry name" value="SERINE/THREONINE-PROTEIN KINASE PLK"/>
    <property type="match status" value="1"/>
</dbReference>
<feature type="non-terminal residue" evidence="8">
    <location>
        <position position="287"/>
    </location>
</feature>
<dbReference type="EMBL" id="CAJPIN010008512">
    <property type="protein sequence ID" value="CAG2059009.1"/>
    <property type="molecule type" value="Genomic_DNA"/>
</dbReference>
<evidence type="ECO:0000256" key="5">
    <source>
        <dbReference type="ARBA" id="ARBA00022840"/>
    </source>
</evidence>
<evidence type="ECO:0000256" key="2">
    <source>
        <dbReference type="ARBA" id="ARBA00022679"/>
    </source>
</evidence>
<dbReference type="PROSITE" id="PS50011">
    <property type="entry name" value="PROTEIN_KINASE_DOM"/>
    <property type="match status" value="1"/>
</dbReference>
<dbReference type="InterPro" id="IPR000719">
    <property type="entry name" value="Prot_kinase_dom"/>
</dbReference>
<keyword evidence="5 6" id="KW-0067">ATP-binding</keyword>
<comment type="caution">
    <text evidence="8">The sequence shown here is derived from an EMBL/GenBank/DDBJ whole genome shotgun (WGS) entry which is preliminary data.</text>
</comment>
<evidence type="ECO:0000256" key="6">
    <source>
        <dbReference type="PROSITE-ProRule" id="PRU10141"/>
    </source>
</evidence>
<feature type="binding site" evidence="6">
    <location>
        <position position="40"/>
    </location>
    <ligand>
        <name>ATP</name>
        <dbReference type="ChEBI" id="CHEBI:30616"/>
    </ligand>
</feature>
<evidence type="ECO:0000256" key="3">
    <source>
        <dbReference type="ARBA" id="ARBA00022741"/>
    </source>
</evidence>
<dbReference type="InterPro" id="IPR011009">
    <property type="entry name" value="Kinase-like_dom_sf"/>
</dbReference>
<sequence length="287" mass="32466">MSSFGEQIEEYEVLNLLGKGGFASVYRAKCLTSQIEVAIKMIDKKRMGAADMVERVRQEVAIHSRLKHPAVLELYTFFEDTNYVYLVLELCHNGELQRYLKNNAKTLSENEASHILKQVVEGLIYLHSHNILHRDMSLANLLLTNNMQVTSEDGEIEVHISVGGTGKIADFGLATQLSRPDEKHLTMCGTPNYISPEVATRSSHGLETDVWGLGCMLYTMLVGRPPFDTDAVKSTLTRVVMANYEVPPHLSIEAKDLIESLLKKNPKDRIPLRRILDHPFMKREHHN</sequence>
<feature type="domain" description="Protein kinase" evidence="7">
    <location>
        <begin position="11"/>
        <end position="281"/>
    </location>
</feature>
<evidence type="ECO:0000313" key="8">
    <source>
        <dbReference type="EMBL" id="CAG2059009.1"/>
    </source>
</evidence>
<evidence type="ECO:0000259" key="7">
    <source>
        <dbReference type="PROSITE" id="PS50011"/>
    </source>
</evidence>
<dbReference type="InterPro" id="IPR008266">
    <property type="entry name" value="Tyr_kinase_AS"/>
</dbReference>
<reference evidence="8" key="1">
    <citation type="submission" date="2021-03" db="EMBL/GenBank/DDBJ databases">
        <authorList>
            <person name="Tran Van P."/>
        </authorList>
    </citation>
    <scope>NUCLEOTIDE SEQUENCE</scope>
</reference>
<dbReference type="Pfam" id="PF00069">
    <property type="entry name" value="Pkinase"/>
    <property type="match status" value="1"/>
</dbReference>
<dbReference type="PANTHER" id="PTHR24345:SF91">
    <property type="entry name" value="SERINE_THREONINE-PROTEIN KINASE PLK4"/>
    <property type="match status" value="1"/>
</dbReference>
<protein>
    <recommendedName>
        <fullName evidence="7">Protein kinase domain-containing protein</fullName>
    </recommendedName>
</protein>
<name>A0ABN7NT91_TIMPD</name>
<dbReference type="PROSITE" id="PS00107">
    <property type="entry name" value="PROTEIN_KINASE_ATP"/>
    <property type="match status" value="1"/>
</dbReference>
<dbReference type="PIRSF" id="PIRSF000654">
    <property type="entry name" value="Integrin-linked_kinase"/>
    <property type="match status" value="1"/>
</dbReference>
<dbReference type="SUPFAM" id="SSF56112">
    <property type="entry name" value="Protein kinase-like (PK-like)"/>
    <property type="match status" value="1"/>
</dbReference>
<keyword evidence="4" id="KW-0418">Kinase</keyword>
<evidence type="ECO:0000256" key="1">
    <source>
        <dbReference type="ARBA" id="ARBA00022527"/>
    </source>
</evidence>
<accession>A0ABN7NT91</accession>
<keyword evidence="9" id="KW-1185">Reference proteome</keyword>
<keyword evidence="1" id="KW-0723">Serine/threonine-protein kinase</keyword>
<organism evidence="8 9">
    <name type="scientific">Timema podura</name>
    <name type="common">Walking stick</name>
    <dbReference type="NCBI Taxonomy" id="61482"/>
    <lineage>
        <taxon>Eukaryota</taxon>
        <taxon>Metazoa</taxon>
        <taxon>Ecdysozoa</taxon>
        <taxon>Arthropoda</taxon>
        <taxon>Hexapoda</taxon>
        <taxon>Insecta</taxon>
        <taxon>Pterygota</taxon>
        <taxon>Neoptera</taxon>
        <taxon>Polyneoptera</taxon>
        <taxon>Phasmatodea</taxon>
        <taxon>Timematodea</taxon>
        <taxon>Timematoidea</taxon>
        <taxon>Timematidae</taxon>
        <taxon>Timema</taxon>
    </lineage>
</organism>